<reference evidence="2 3" key="1">
    <citation type="submission" date="2016-10" db="EMBL/GenBank/DDBJ databases">
        <title>Rhodobacter sp. LPB0142, isolated from sea water.</title>
        <authorList>
            <person name="Kim E."/>
            <person name="Yi H."/>
        </authorList>
    </citation>
    <scope>NUCLEOTIDE SEQUENCE [LARGE SCALE GENOMIC DNA]</scope>
    <source>
        <strain evidence="2 3">LPB0142</strain>
        <plasmid evidence="3">Plasmid pej01</plasmid>
    </source>
</reference>
<evidence type="ECO:0000313" key="2">
    <source>
        <dbReference type="EMBL" id="AOZ71276.1"/>
    </source>
</evidence>
<dbReference type="KEGG" id="rhp:LPB142_17615"/>
<keyword evidence="3" id="KW-1185">Reference proteome</keyword>
<name>A0A1D9MHH0_9RHOB</name>
<dbReference type="EMBL" id="CP017782">
    <property type="protein sequence ID" value="AOZ71276.1"/>
    <property type="molecule type" value="Genomic_DNA"/>
</dbReference>
<sequence length="79" mass="8148">MLQAAVSGGRGGLARGHGVMAAPHLMGAIDALGMVRAGRCHDGRGQDKTRQKDGEQGKPKQGENSAHGSTFACRPALVR</sequence>
<proteinExistence type="predicted"/>
<gene>
    <name evidence="2" type="ORF">LPB142_17615</name>
</gene>
<dbReference type="AlphaFoldDB" id="A0A1D9MHH0"/>
<protein>
    <submittedName>
        <fullName evidence="2">Uncharacterized protein</fullName>
    </submittedName>
</protein>
<evidence type="ECO:0000313" key="3">
    <source>
        <dbReference type="Proteomes" id="UP000176562"/>
    </source>
</evidence>
<feature type="compositionally biased region" description="Basic and acidic residues" evidence="1">
    <location>
        <begin position="39"/>
        <end position="61"/>
    </location>
</feature>
<dbReference type="Proteomes" id="UP000176562">
    <property type="component" value="Plasmid pEJ01"/>
</dbReference>
<geneLocation type="plasmid" evidence="3">
    <name>pej01</name>
</geneLocation>
<feature type="region of interest" description="Disordered" evidence="1">
    <location>
        <begin position="39"/>
        <end position="79"/>
    </location>
</feature>
<organism evidence="2 3">
    <name type="scientific">Rhodobacter xanthinilyticus</name>
    <dbReference type="NCBI Taxonomy" id="1850250"/>
    <lineage>
        <taxon>Bacteria</taxon>
        <taxon>Pseudomonadati</taxon>
        <taxon>Pseudomonadota</taxon>
        <taxon>Alphaproteobacteria</taxon>
        <taxon>Rhodobacterales</taxon>
        <taxon>Rhodobacter group</taxon>
        <taxon>Rhodobacter</taxon>
    </lineage>
</organism>
<accession>A0A1D9MHH0</accession>
<keyword evidence="2" id="KW-0614">Plasmid</keyword>
<evidence type="ECO:0000256" key="1">
    <source>
        <dbReference type="SAM" id="MobiDB-lite"/>
    </source>
</evidence>